<feature type="domain" description="MYB-CC type transcription factor LHEQLE-containing" evidence="2">
    <location>
        <begin position="52"/>
        <end position="98"/>
    </location>
</feature>
<protein>
    <submittedName>
        <fullName evidence="3">Myb family transcription factor APL</fullName>
    </submittedName>
</protein>
<dbReference type="PANTHER" id="PTHR31499:SF80">
    <property type="entry name" value="HTH MYB-TYPE DOMAIN-CONTAINING PROTEIN"/>
    <property type="match status" value="1"/>
</dbReference>
<accession>A0A1D1ZA98</accession>
<dbReference type="EMBL" id="GDJX01004108">
    <property type="protein sequence ID" value="JAT63828.1"/>
    <property type="molecule type" value="Transcribed_RNA"/>
</dbReference>
<reference evidence="3" key="1">
    <citation type="submission" date="2015-07" db="EMBL/GenBank/DDBJ databases">
        <title>Transcriptome Assembly of Anthurium amnicola.</title>
        <authorList>
            <person name="Suzuki J."/>
        </authorList>
    </citation>
    <scope>NUCLEOTIDE SEQUENCE</scope>
</reference>
<proteinExistence type="predicted"/>
<dbReference type="Pfam" id="PF14379">
    <property type="entry name" value="Myb_CC_LHEQLE"/>
    <property type="match status" value="1"/>
</dbReference>
<feature type="compositionally biased region" description="Polar residues" evidence="1">
    <location>
        <begin position="186"/>
        <end position="211"/>
    </location>
</feature>
<dbReference type="GO" id="GO:0003700">
    <property type="term" value="F:DNA-binding transcription factor activity"/>
    <property type="evidence" value="ECO:0007669"/>
    <property type="project" value="InterPro"/>
</dbReference>
<dbReference type="InterPro" id="IPR046955">
    <property type="entry name" value="PHR1-like"/>
</dbReference>
<sequence>MCLCRQIKFVGTNTMCGFFLCPVSTESMLERQRKKVSSIEKMVYLDRKTGLDITEALRLQMELQRRLHEQLEIQRTLQSRFEEQARKLQMMFEKQLKTGNGRFNFSSTLDGHPAQSSDVMWSEPSEKDPAEADDEATGIKITQEGPQKVDIRPKMSEAEPSNDANLNIIDGSESSIAGSARGSRVDTASATSASDDFTLLTAGSSQGHQAS</sequence>
<dbReference type="AlphaFoldDB" id="A0A1D1ZA98"/>
<feature type="region of interest" description="Disordered" evidence="1">
    <location>
        <begin position="103"/>
        <end position="211"/>
    </location>
</feature>
<evidence type="ECO:0000259" key="2">
    <source>
        <dbReference type="Pfam" id="PF14379"/>
    </source>
</evidence>
<organism evidence="3">
    <name type="scientific">Anthurium amnicola</name>
    <dbReference type="NCBI Taxonomy" id="1678845"/>
    <lineage>
        <taxon>Eukaryota</taxon>
        <taxon>Viridiplantae</taxon>
        <taxon>Streptophyta</taxon>
        <taxon>Embryophyta</taxon>
        <taxon>Tracheophyta</taxon>
        <taxon>Spermatophyta</taxon>
        <taxon>Magnoliopsida</taxon>
        <taxon>Liliopsida</taxon>
        <taxon>Araceae</taxon>
        <taxon>Pothoideae</taxon>
        <taxon>Potheae</taxon>
        <taxon>Anthurium</taxon>
    </lineage>
</organism>
<feature type="compositionally biased region" description="Basic and acidic residues" evidence="1">
    <location>
        <begin position="147"/>
        <end position="157"/>
    </location>
</feature>
<evidence type="ECO:0000313" key="3">
    <source>
        <dbReference type="EMBL" id="JAT63828.1"/>
    </source>
</evidence>
<gene>
    <name evidence="3" type="primary">APL_13</name>
    <name evidence="3" type="ORF">g.110609</name>
</gene>
<evidence type="ECO:0000256" key="1">
    <source>
        <dbReference type="SAM" id="MobiDB-lite"/>
    </source>
</evidence>
<feature type="compositionally biased region" description="Polar residues" evidence="1">
    <location>
        <begin position="103"/>
        <end position="119"/>
    </location>
</feature>
<dbReference type="InterPro" id="IPR025756">
    <property type="entry name" value="Myb_CC_LHEQLE"/>
</dbReference>
<name>A0A1D1ZA98_9ARAE</name>
<dbReference type="PANTHER" id="PTHR31499">
    <property type="entry name" value="MYB FAMILY TRANSCRIPTION FACTOR PHL11"/>
    <property type="match status" value="1"/>
</dbReference>